<reference evidence="3 4" key="1">
    <citation type="submission" date="2016-10" db="EMBL/GenBank/DDBJ databases">
        <title>Comparative genomics uncovers the prolific and rare metabolic potential of the cyanobacterial genus Moorea.</title>
        <authorList>
            <person name="Leao T."/>
            <person name="Castelao G."/>
            <person name="Korobeynikov A."/>
            <person name="Monroe E.A."/>
            <person name="Podell S."/>
            <person name="Glukhov E."/>
            <person name="Allen E."/>
            <person name="Gerwick W.H."/>
            <person name="Gerwick L."/>
        </authorList>
    </citation>
    <scope>NUCLEOTIDE SEQUENCE [LARGE SCALE GENOMIC DNA]</scope>
    <source>
        <strain evidence="3 4">PNG5-198</strain>
    </source>
</reference>
<dbReference type="Proteomes" id="UP000186657">
    <property type="component" value="Unassembled WGS sequence"/>
</dbReference>
<feature type="signal peptide" evidence="1">
    <location>
        <begin position="1"/>
        <end position="27"/>
    </location>
</feature>
<gene>
    <name evidence="3" type="ORF">BJP37_26095</name>
</gene>
<dbReference type="InterPro" id="IPR013424">
    <property type="entry name" value="Ice-binding_C"/>
</dbReference>
<evidence type="ECO:0000313" key="3">
    <source>
        <dbReference type="EMBL" id="OLT61980.1"/>
    </source>
</evidence>
<dbReference type="RefSeq" id="WP_075903576.1">
    <property type="nucleotide sequence ID" value="NZ_MKZS01000001.1"/>
</dbReference>
<keyword evidence="1" id="KW-0732">Signal</keyword>
<organism evidence="3 4">
    <name type="scientific">Moorena bouillonii PNG</name>
    <dbReference type="NCBI Taxonomy" id="568701"/>
    <lineage>
        <taxon>Bacteria</taxon>
        <taxon>Bacillati</taxon>
        <taxon>Cyanobacteriota</taxon>
        <taxon>Cyanophyceae</taxon>
        <taxon>Coleofasciculales</taxon>
        <taxon>Coleofasciculaceae</taxon>
        <taxon>Moorena</taxon>
    </lineage>
</organism>
<comment type="caution">
    <text evidence="3">The sequence shown here is derived from an EMBL/GenBank/DDBJ whole genome shotgun (WGS) entry which is preliminary data.</text>
</comment>
<accession>A0A1U7N7Q4</accession>
<dbReference type="NCBIfam" id="TIGR02595">
    <property type="entry name" value="PEP_CTERM"/>
    <property type="match status" value="1"/>
</dbReference>
<sequence>MNIKPSLMAAATVTIAASTLNAISAEAAVLDFDISPFTGDPATVNITLEEVGNDVKFNFEVTDTLADITGVFFDINDTFNLNSNDLSVSGNDVTGSLVTNTSNLGNGVNLNGGGPSNPGSFDFGLKIGTNGIGTDDIQSTSFTLSHATEALTLDMFEEQKFGVRLQSVGSNREGSSKLTAISPIKVIRPSDPKPVSVPEPSTLLGLGLFAVGLAGTRRIV</sequence>
<feature type="chain" id="PRO_5012414324" description="Ice-binding protein C-terminal domain-containing protein" evidence="1">
    <location>
        <begin position="28"/>
        <end position="220"/>
    </location>
</feature>
<keyword evidence="4" id="KW-1185">Reference proteome</keyword>
<dbReference type="Pfam" id="PF07589">
    <property type="entry name" value="PEP-CTERM"/>
    <property type="match status" value="1"/>
</dbReference>
<evidence type="ECO:0000259" key="2">
    <source>
        <dbReference type="Pfam" id="PF07589"/>
    </source>
</evidence>
<dbReference type="AlphaFoldDB" id="A0A1U7N7Q4"/>
<evidence type="ECO:0000313" key="4">
    <source>
        <dbReference type="Proteomes" id="UP000186657"/>
    </source>
</evidence>
<evidence type="ECO:0000256" key="1">
    <source>
        <dbReference type="SAM" id="SignalP"/>
    </source>
</evidence>
<name>A0A1U7N7Q4_9CYAN</name>
<proteinExistence type="predicted"/>
<feature type="domain" description="Ice-binding protein C-terminal" evidence="2">
    <location>
        <begin position="196"/>
        <end position="217"/>
    </location>
</feature>
<protein>
    <recommendedName>
        <fullName evidence="2">Ice-binding protein C-terminal domain-containing protein</fullName>
    </recommendedName>
</protein>
<dbReference type="EMBL" id="MKZS01000001">
    <property type="protein sequence ID" value="OLT61980.1"/>
    <property type="molecule type" value="Genomic_DNA"/>
</dbReference>